<dbReference type="AlphaFoldDB" id="A0A7G2E392"/>
<reference evidence="7 8" key="1">
    <citation type="submission" date="2020-09" db="EMBL/GenBank/DDBJ databases">
        <authorList>
            <person name="Ashkenazy H."/>
        </authorList>
    </citation>
    <scope>NUCLEOTIDE SEQUENCE [LARGE SCALE GENOMIC DNA]</scope>
    <source>
        <strain evidence="8">cv. Cdm-0</strain>
    </source>
</reference>
<gene>
    <name evidence="7" type="ORF">AT9943_LOCUS4976</name>
</gene>
<dbReference type="InterPro" id="IPR036259">
    <property type="entry name" value="MFS_trans_sf"/>
</dbReference>
<dbReference type="SUPFAM" id="SSF103473">
    <property type="entry name" value="MFS general substrate transporter"/>
    <property type="match status" value="1"/>
</dbReference>
<feature type="transmembrane region" description="Helical" evidence="6">
    <location>
        <begin position="98"/>
        <end position="122"/>
    </location>
</feature>
<comment type="subcellular location">
    <subcellularLocation>
        <location evidence="1">Membrane</location>
        <topology evidence="1">Multi-pass membrane protein</topology>
    </subcellularLocation>
</comment>
<keyword evidence="3 6" id="KW-0812">Transmembrane</keyword>
<dbReference type="Proteomes" id="UP000516314">
    <property type="component" value="Chromosome 1"/>
</dbReference>
<accession>A0A7G2E392</accession>
<comment type="similarity">
    <text evidence="2">Belongs to the major facilitator superfamily. Proton-dependent oligopeptide transporter (POT/PTR) (TC 2.A.17) family.</text>
</comment>
<evidence type="ECO:0000256" key="4">
    <source>
        <dbReference type="ARBA" id="ARBA00022989"/>
    </source>
</evidence>
<dbReference type="GO" id="GO:0022857">
    <property type="term" value="F:transmembrane transporter activity"/>
    <property type="evidence" value="ECO:0007669"/>
    <property type="project" value="InterPro"/>
</dbReference>
<name>A0A7G2E392_ARATH</name>
<evidence type="ECO:0000313" key="7">
    <source>
        <dbReference type="EMBL" id="CAD5316662.1"/>
    </source>
</evidence>
<dbReference type="GO" id="GO:0016020">
    <property type="term" value="C:membrane"/>
    <property type="evidence" value="ECO:0007669"/>
    <property type="project" value="UniProtKB-SubCell"/>
</dbReference>
<dbReference type="InterPro" id="IPR000109">
    <property type="entry name" value="POT_fam"/>
</dbReference>
<dbReference type="Gene3D" id="1.20.1250.20">
    <property type="entry name" value="MFS general substrate transporter like domains"/>
    <property type="match status" value="2"/>
</dbReference>
<keyword evidence="5 6" id="KW-0472">Membrane</keyword>
<keyword evidence="4 6" id="KW-1133">Transmembrane helix</keyword>
<sequence>MTLLTISAIIPTLRPPPCKGEEVCVVADTAQLSILYVALLLGALGSGGIRPCVVAFGADQFDESDPNQTTKTWNYFNWYYFCMGAAAPESMRSTATALFWMAISIGNYVSTLLVTLVHKFSAKPDGSNWLPDNNLNRGRLEYFYWLITVLQAVNLVYYLWCAKIYTYKPVQVHHSKEDSSPVKEELQLSNRSLVDE</sequence>
<evidence type="ECO:0000256" key="5">
    <source>
        <dbReference type="ARBA" id="ARBA00023136"/>
    </source>
</evidence>
<evidence type="ECO:0000256" key="2">
    <source>
        <dbReference type="ARBA" id="ARBA00005982"/>
    </source>
</evidence>
<protein>
    <submittedName>
        <fullName evidence="7">(thale cress) hypothetical protein</fullName>
    </submittedName>
</protein>
<dbReference type="PANTHER" id="PTHR11654">
    <property type="entry name" value="OLIGOPEPTIDE TRANSPORTER-RELATED"/>
    <property type="match status" value="1"/>
</dbReference>
<organism evidence="7 8">
    <name type="scientific">Arabidopsis thaliana</name>
    <name type="common">Mouse-ear cress</name>
    <dbReference type="NCBI Taxonomy" id="3702"/>
    <lineage>
        <taxon>Eukaryota</taxon>
        <taxon>Viridiplantae</taxon>
        <taxon>Streptophyta</taxon>
        <taxon>Embryophyta</taxon>
        <taxon>Tracheophyta</taxon>
        <taxon>Spermatophyta</taxon>
        <taxon>Magnoliopsida</taxon>
        <taxon>eudicotyledons</taxon>
        <taxon>Gunneridae</taxon>
        <taxon>Pentapetalae</taxon>
        <taxon>rosids</taxon>
        <taxon>malvids</taxon>
        <taxon>Brassicales</taxon>
        <taxon>Brassicaceae</taxon>
        <taxon>Camelineae</taxon>
        <taxon>Arabidopsis</taxon>
    </lineage>
</organism>
<evidence type="ECO:0000256" key="1">
    <source>
        <dbReference type="ARBA" id="ARBA00004141"/>
    </source>
</evidence>
<evidence type="ECO:0000256" key="3">
    <source>
        <dbReference type="ARBA" id="ARBA00022692"/>
    </source>
</evidence>
<proteinExistence type="inferred from homology"/>
<dbReference type="Pfam" id="PF00854">
    <property type="entry name" value="PTR2"/>
    <property type="match status" value="1"/>
</dbReference>
<evidence type="ECO:0000256" key="6">
    <source>
        <dbReference type="SAM" id="Phobius"/>
    </source>
</evidence>
<dbReference type="EMBL" id="LR881466">
    <property type="protein sequence ID" value="CAD5316662.1"/>
    <property type="molecule type" value="Genomic_DNA"/>
</dbReference>
<evidence type="ECO:0000313" key="8">
    <source>
        <dbReference type="Proteomes" id="UP000516314"/>
    </source>
</evidence>
<feature type="transmembrane region" description="Helical" evidence="6">
    <location>
        <begin position="142"/>
        <end position="160"/>
    </location>
</feature>